<evidence type="ECO:0000313" key="1">
    <source>
        <dbReference type="EMBL" id="CAE7506506.1"/>
    </source>
</evidence>
<accession>A0A812SZH9</accession>
<organism evidence="1 2">
    <name type="scientific">Symbiodinium pilosum</name>
    <name type="common">Dinoflagellate</name>
    <dbReference type="NCBI Taxonomy" id="2952"/>
    <lineage>
        <taxon>Eukaryota</taxon>
        <taxon>Sar</taxon>
        <taxon>Alveolata</taxon>
        <taxon>Dinophyceae</taxon>
        <taxon>Suessiales</taxon>
        <taxon>Symbiodiniaceae</taxon>
        <taxon>Symbiodinium</taxon>
    </lineage>
</organism>
<dbReference type="EMBL" id="CAJNIZ010028269">
    <property type="protein sequence ID" value="CAE7506506.1"/>
    <property type="molecule type" value="Genomic_DNA"/>
</dbReference>
<protein>
    <submittedName>
        <fullName evidence="1">Uncharacterized protein</fullName>
    </submittedName>
</protein>
<name>A0A812SZH9_SYMPI</name>
<dbReference type="Proteomes" id="UP000649617">
    <property type="component" value="Unassembled WGS sequence"/>
</dbReference>
<keyword evidence="2" id="KW-1185">Reference proteome</keyword>
<reference evidence="1" key="1">
    <citation type="submission" date="2021-02" db="EMBL/GenBank/DDBJ databases">
        <authorList>
            <person name="Dougan E. K."/>
            <person name="Rhodes N."/>
            <person name="Thang M."/>
            <person name="Chan C."/>
        </authorList>
    </citation>
    <scope>NUCLEOTIDE SEQUENCE</scope>
</reference>
<dbReference type="AlphaFoldDB" id="A0A812SZH9"/>
<sequence length="51" mass="6167">MWTKSLAFRRTAEYKQKYDVARWNSGPADLICLSYTHDEDYEELIPEHLKF</sequence>
<proteinExistence type="predicted"/>
<comment type="caution">
    <text evidence="1">The sequence shown here is derived from an EMBL/GenBank/DDBJ whole genome shotgun (WGS) entry which is preliminary data.</text>
</comment>
<evidence type="ECO:0000313" key="2">
    <source>
        <dbReference type="Proteomes" id="UP000649617"/>
    </source>
</evidence>
<gene>
    <name evidence="1" type="ORF">SPIL2461_LOCUS13132</name>
</gene>
<feature type="non-terminal residue" evidence="1">
    <location>
        <position position="51"/>
    </location>
</feature>